<proteinExistence type="predicted"/>
<organism evidence="2">
    <name type="scientific">marine sediment metagenome</name>
    <dbReference type="NCBI Taxonomy" id="412755"/>
    <lineage>
        <taxon>unclassified sequences</taxon>
        <taxon>metagenomes</taxon>
        <taxon>ecological metagenomes</taxon>
    </lineage>
</organism>
<feature type="region of interest" description="Disordered" evidence="1">
    <location>
        <begin position="1"/>
        <end position="26"/>
    </location>
</feature>
<gene>
    <name evidence="2" type="ORF">LCGC14_1719800</name>
</gene>
<dbReference type="AlphaFoldDB" id="A0A0F9KCN0"/>
<reference evidence="2" key="1">
    <citation type="journal article" date="2015" name="Nature">
        <title>Complex archaea that bridge the gap between prokaryotes and eukaryotes.</title>
        <authorList>
            <person name="Spang A."/>
            <person name="Saw J.H."/>
            <person name="Jorgensen S.L."/>
            <person name="Zaremba-Niedzwiedzka K."/>
            <person name="Martijn J."/>
            <person name="Lind A.E."/>
            <person name="van Eijk R."/>
            <person name="Schleper C."/>
            <person name="Guy L."/>
            <person name="Ettema T.J."/>
        </authorList>
    </citation>
    <scope>NUCLEOTIDE SEQUENCE</scope>
</reference>
<protein>
    <submittedName>
        <fullName evidence="2">Uncharacterized protein</fullName>
    </submittedName>
</protein>
<comment type="caution">
    <text evidence="2">The sequence shown here is derived from an EMBL/GenBank/DDBJ whole genome shotgun (WGS) entry which is preliminary data.</text>
</comment>
<name>A0A0F9KCN0_9ZZZZ</name>
<dbReference type="EMBL" id="LAZR01015457">
    <property type="protein sequence ID" value="KKM12768.1"/>
    <property type="molecule type" value="Genomic_DNA"/>
</dbReference>
<sequence>MSARSRMTTRAMVERNTAGDGKWGTPGVEFTQVGPIDCRVFSKTIKDVDDSGKSAVVRVPFAHVPVAADVEQGDQLVNVCDRLGFVQFAGPLSVETKAPAPGPGSRPPYFELMLTGHL</sequence>
<evidence type="ECO:0000256" key="1">
    <source>
        <dbReference type="SAM" id="MobiDB-lite"/>
    </source>
</evidence>
<accession>A0A0F9KCN0</accession>
<evidence type="ECO:0000313" key="2">
    <source>
        <dbReference type="EMBL" id="KKM12768.1"/>
    </source>
</evidence>